<dbReference type="Proteomes" id="UP000805704">
    <property type="component" value="Chromosome 2"/>
</dbReference>
<evidence type="ECO:0000313" key="1">
    <source>
        <dbReference type="EMBL" id="KAG8007911.1"/>
    </source>
</evidence>
<accession>A0ACB7F4F0</accession>
<proteinExistence type="predicted"/>
<comment type="caution">
    <text evidence="1">The sequence shown here is derived from an EMBL/GenBank/DDBJ whole genome shotgun (WGS) entry which is preliminary data.</text>
</comment>
<evidence type="ECO:0000313" key="2">
    <source>
        <dbReference type="Proteomes" id="UP000805704"/>
    </source>
</evidence>
<reference evidence="1" key="1">
    <citation type="submission" date="2020-04" db="EMBL/GenBank/DDBJ databases">
        <title>A chromosome-scale assembly and high-density genetic map of the yellow drum (Nibea albiflora) genome.</title>
        <authorList>
            <person name="Xu D."/>
            <person name="Zhang W."/>
            <person name="Chen R."/>
            <person name="Tan P."/>
            <person name="Wang L."/>
            <person name="Song H."/>
            <person name="Tian L."/>
            <person name="Zhu Q."/>
            <person name="Wang B."/>
        </authorList>
    </citation>
    <scope>NUCLEOTIDE SEQUENCE</scope>
    <source>
        <strain evidence="1">ZJHYS-2018</strain>
    </source>
</reference>
<name>A0ACB7F4F0_NIBAL</name>
<protein>
    <submittedName>
        <fullName evidence="1">Melanocyte protein PMEL</fullName>
    </submittedName>
</protein>
<dbReference type="EMBL" id="CM024790">
    <property type="protein sequence ID" value="KAG8007911.1"/>
    <property type="molecule type" value="Genomic_DNA"/>
</dbReference>
<keyword evidence="2" id="KW-1185">Reference proteome</keyword>
<sequence length="167" mass="19049">MTTLTLVLLVLAFTSATATKSRSQFTRYRSWNSRMYPVWKDGDPRFRNCWTGGEVTFDLKNDAPTLTGARATFSINLNFPPNQTVRSDGQVVWAENCTVNGQQYQQGQAVYPDQDTERTGVFPDGTPFTRSQNKKPHYVFVWKTWGEYTSFNTSIQSVLQEEPRASL</sequence>
<gene>
    <name evidence="1" type="primary">PMEL</name>
    <name evidence="1" type="ORF">GBF38_013643</name>
</gene>
<organism evidence="1 2">
    <name type="scientific">Nibea albiflora</name>
    <name type="common">Yellow drum</name>
    <name type="synonym">Corvina albiflora</name>
    <dbReference type="NCBI Taxonomy" id="240163"/>
    <lineage>
        <taxon>Eukaryota</taxon>
        <taxon>Metazoa</taxon>
        <taxon>Chordata</taxon>
        <taxon>Craniata</taxon>
        <taxon>Vertebrata</taxon>
        <taxon>Euteleostomi</taxon>
        <taxon>Actinopterygii</taxon>
        <taxon>Neopterygii</taxon>
        <taxon>Teleostei</taxon>
        <taxon>Neoteleostei</taxon>
        <taxon>Acanthomorphata</taxon>
        <taxon>Eupercaria</taxon>
        <taxon>Sciaenidae</taxon>
        <taxon>Nibea</taxon>
    </lineage>
</organism>